<proteinExistence type="predicted"/>
<dbReference type="InterPro" id="IPR014710">
    <property type="entry name" value="RmlC-like_jellyroll"/>
</dbReference>
<gene>
    <name evidence="2" type="ORF">JL102_10135</name>
</gene>
<dbReference type="Proteomes" id="UP000659388">
    <property type="component" value="Unassembled WGS sequence"/>
</dbReference>
<dbReference type="EMBL" id="JAESIY010000005">
    <property type="protein sequence ID" value="MBL3656490.1"/>
    <property type="molecule type" value="Genomic_DNA"/>
</dbReference>
<sequence length="128" mass="14756">MEPHIIHLKTSAGKGGELSVIDEGQLPFQVKRSYWIYNLKEDAQRGGHVHLNSDRILVCLQGEAQVKLRNRQGEEWNFTLNDPGKVLYFPQQFWIDMTCMQGSIMMALTSCSYAEDKLETDWDKFCSL</sequence>
<organism evidence="2 3">
    <name type="scientific">Fulvivirga sediminis</name>
    <dbReference type="NCBI Taxonomy" id="2803949"/>
    <lineage>
        <taxon>Bacteria</taxon>
        <taxon>Pseudomonadati</taxon>
        <taxon>Bacteroidota</taxon>
        <taxon>Cytophagia</taxon>
        <taxon>Cytophagales</taxon>
        <taxon>Fulvivirgaceae</taxon>
        <taxon>Fulvivirga</taxon>
    </lineage>
</organism>
<accession>A0A937F912</accession>
<dbReference type="RefSeq" id="WP_202244284.1">
    <property type="nucleotide sequence ID" value="NZ_JAESIY010000005.1"/>
</dbReference>
<dbReference type="InterPro" id="IPR008894">
    <property type="entry name" value="QdtA_cupin_dom"/>
</dbReference>
<dbReference type="AlphaFoldDB" id="A0A937F912"/>
<feature type="domain" description="Sugar 3,4-ketoisomerase QdtA cupin" evidence="1">
    <location>
        <begin position="2"/>
        <end position="126"/>
    </location>
</feature>
<evidence type="ECO:0000259" key="1">
    <source>
        <dbReference type="Pfam" id="PF05523"/>
    </source>
</evidence>
<name>A0A937F912_9BACT</name>
<dbReference type="Gene3D" id="2.60.120.10">
    <property type="entry name" value="Jelly Rolls"/>
    <property type="match status" value="1"/>
</dbReference>
<dbReference type="InterPro" id="IPR011051">
    <property type="entry name" value="RmlC_Cupin_sf"/>
</dbReference>
<evidence type="ECO:0000313" key="2">
    <source>
        <dbReference type="EMBL" id="MBL3656490.1"/>
    </source>
</evidence>
<comment type="caution">
    <text evidence="2">The sequence shown here is derived from an EMBL/GenBank/DDBJ whole genome shotgun (WGS) entry which is preliminary data.</text>
</comment>
<dbReference type="CDD" id="cd20292">
    <property type="entry name" value="cupin_QdtA-like"/>
    <property type="match status" value="1"/>
</dbReference>
<evidence type="ECO:0000313" key="3">
    <source>
        <dbReference type="Proteomes" id="UP000659388"/>
    </source>
</evidence>
<keyword evidence="3" id="KW-1185">Reference proteome</keyword>
<dbReference type="Pfam" id="PF05523">
    <property type="entry name" value="FdtA"/>
    <property type="match status" value="1"/>
</dbReference>
<dbReference type="SUPFAM" id="SSF51182">
    <property type="entry name" value="RmlC-like cupins"/>
    <property type="match status" value="1"/>
</dbReference>
<protein>
    <submittedName>
        <fullName evidence="2">FdtA/QdtA family cupin domain-containing protein</fullName>
    </submittedName>
</protein>
<reference evidence="2" key="1">
    <citation type="submission" date="2021-01" db="EMBL/GenBank/DDBJ databases">
        <title>Fulvivirga kasyanovii gen. nov., sp nov., a novel member of the phylum Bacteroidetes isolated from seawater in a mussel farm.</title>
        <authorList>
            <person name="Zhao L.-H."/>
            <person name="Wang Z.-J."/>
        </authorList>
    </citation>
    <scope>NUCLEOTIDE SEQUENCE</scope>
    <source>
        <strain evidence="2">2943</strain>
    </source>
</reference>